<dbReference type="InterPro" id="IPR001789">
    <property type="entry name" value="Sig_transdc_resp-reg_receiver"/>
</dbReference>
<name>A0A1I2LK40_9BACT</name>
<sequence>MKKNLHTIILIDDNEADNFLHQIIIKDTDESIQIVTFQNAEKALLHLAQQHSSDTPPPALILLDINMPAMNGWEFLEAYRKLDDTCKKHIVVVMLTTSPNPDDETKARNNPDVRDFISKPLSSEILEKLVRDYFSTQL</sequence>
<reference evidence="3 4" key="1">
    <citation type="submission" date="2016-10" db="EMBL/GenBank/DDBJ databases">
        <authorList>
            <person name="de Groot N.N."/>
        </authorList>
    </citation>
    <scope>NUCLEOTIDE SEQUENCE [LARGE SCALE GENOMIC DNA]</scope>
    <source>
        <strain evidence="3 4">CGMCC 1.9156</strain>
    </source>
</reference>
<organism evidence="3 4">
    <name type="scientific">Sunxiuqinia elliptica</name>
    <dbReference type="NCBI Taxonomy" id="655355"/>
    <lineage>
        <taxon>Bacteria</taxon>
        <taxon>Pseudomonadati</taxon>
        <taxon>Bacteroidota</taxon>
        <taxon>Bacteroidia</taxon>
        <taxon>Marinilabiliales</taxon>
        <taxon>Prolixibacteraceae</taxon>
        <taxon>Sunxiuqinia</taxon>
    </lineage>
</organism>
<dbReference type="InterPro" id="IPR011006">
    <property type="entry name" value="CheY-like_superfamily"/>
</dbReference>
<dbReference type="PROSITE" id="PS50110">
    <property type="entry name" value="RESPONSE_REGULATORY"/>
    <property type="match status" value="1"/>
</dbReference>
<dbReference type="STRING" id="655355.SAMN05216283_11617"/>
<dbReference type="SUPFAM" id="SSF52172">
    <property type="entry name" value="CheY-like"/>
    <property type="match status" value="1"/>
</dbReference>
<dbReference type="Gene3D" id="3.40.50.2300">
    <property type="match status" value="1"/>
</dbReference>
<evidence type="ECO:0000313" key="3">
    <source>
        <dbReference type="EMBL" id="SFF78830.1"/>
    </source>
</evidence>
<dbReference type="RefSeq" id="WP_093921528.1">
    <property type="nucleotide sequence ID" value="NZ_FONW01000016.1"/>
</dbReference>
<dbReference type="SMART" id="SM00448">
    <property type="entry name" value="REC"/>
    <property type="match status" value="1"/>
</dbReference>
<accession>A0A1I2LK40</accession>
<dbReference type="InterPro" id="IPR052893">
    <property type="entry name" value="TCS_response_regulator"/>
</dbReference>
<evidence type="ECO:0000256" key="1">
    <source>
        <dbReference type="PROSITE-ProRule" id="PRU00169"/>
    </source>
</evidence>
<dbReference type="GO" id="GO:0000160">
    <property type="term" value="P:phosphorelay signal transduction system"/>
    <property type="evidence" value="ECO:0007669"/>
    <property type="project" value="InterPro"/>
</dbReference>
<proteinExistence type="predicted"/>
<keyword evidence="4" id="KW-1185">Reference proteome</keyword>
<dbReference type="AlphaFoldDB" id="A0A1I2LK40"/>
<feature type="domain" description="Response regulatory" evidence="2">
    <location>
        <begin position="7"/>
        <end position="134"/>
    </location>
</feature>
<dbReference type="EMBL" id="FONW01000016">
    <property type="protein sequence ID" value="SFF78830.1"/>
    <property type="molecule type" value="Genomic_DNA"/>
</dbReference>
<dbReference type="Pfam" id="PF00072">
    <property type="entry name" value="Response_reg"/>
    <property type="match status" value="1"/>
</dbReference>
<evidence type="ECO:0000259" key="2">
    <source>
        <dbReference type="PROSITE" id="PS50110"/>
    </source>
</evidence>
<feature type="modified residue" description="4-aspartylphosphate" evidence="1">
    <location>
        <position position="64"/>
    </location>
</feature>
<evidence type="ECO:0000313" key="4">
    <source>
        <dbReference type="Proteomes" id="UP000198964"/>
    </source>
</evidence>
<keyword evidence="1" id="KW-0597">Phosphoprotein</keyword>
<dbReference type="PANTHER" id="PTHR44520">
    <property type="entry name" value="RESPONSE REGULATOR RCP1-RELATED"/>
    <property type="match status" value="1"/>
</dbReference>
<dbReference type="Proteomes" id="UP000198964">
    <property type="component" value="Unassembled WGS sequence"/>
</dbReference>
<gene>
    <name evidence="3" type="ORF">SAMN05216283_11617</name>
</gene>
<dbReference type="PANTHER" id="PTHR44520:SF2">
    <property type="entry name" value="RESPONSE REGULATOR RCP1"/>
    <property type="match status" value="1"/>
</dbReference>
<protein>
    <submittedName>
        <fullName evidence="3">Response regulator receiver domain-containing protein</fullName>
    </submittedName>
</protein>